<feature type="domain" description="CAAX prenyl protease 2/Lysostaphin resistance protein A-like" evidence="2">
    <location>
        <begin position="148"/>
        <end position="239"/>
    </location>
</feature>
<dbReference type="PANTHER" id="PTHR35797">
    <property type="entry name" value="PROTEASE-RELATED"/>
    <property type="match status" value="1"/>
</dbReference>
<keyword evidence="4" id="KW-1185">Reference proteome</keyword>
<dbReference type="InterPro" id="IPR003675">
    <property type="entry name" value="Rce1/LyrA-like_dom"/>
</dbReference>
<gene>
    <name evidence="3" type="ORF">ACFHYQ_19140</name>
</gene>
<sequence length="279" mass="29187">MSTALTPSAGIPSPAADPVVARTAGIRHLLAIGVAMFALPWLVWGSAIAQAHDLIGWRLPQGIALWVLTPSIALVTVLLGGRPALRDLGRRLIAWRVSPATYLLALVTPIGVAAVAVALAAAAGHHPQLGVMMSPPAALAYLGYGIGLYLLTEEAGWRGLLLPRLQTRMRPVWANLLLGVVWSGWHYPLLHVPGESDNGLPFAGFLLLTTSTTVLIGALFNAARGSVLIAALFHAAFNATYSYAGVVGPDHTPLWTAAAASAVLAAVVCAATRGDLYRR</sequence>
<dbReference type="EMBL" id="JBHMQT010000041">
    <property type="protein sequence ID" value="MFC0864410.1"/>
    <property type="molecule type" value="Genomic_DNA"/>
</dbReference>
<feature type="transmembrane region" description="Helical" evidence="1">
    <location>
        <begin position="129"/>
        <end position="151"/>
    </location>
</feature>
<dbReference type="RefSeq" id="WP_394302525.1">
    <property type="nucleotide sequence ID" value="NZ_JBHMQT010000041.1"/>
</dbReference>
<feature type="transmembrane region" description="Helical" evidence="1">
    <location>
        <begin position="202"/>
        <end position="220"/>
    </location>
</feature>
<evidence type="ECO:0000313" key="3">
    <source>
        <dbReference type="EMBL" id="MFC0864410.1"/>
    </source>
</evidence>
<keyword evidence="1" id="KW-0472">Membrane</keyword>
<feature type="transmembrane region" description="Helical" evidence="1">
    <location>
        <begin position="63"/>
        <end position="81"/>
    </location>
</feature>
<feature type="transmembrane region" description="Helical" evidence="1">
    <location>
        <begin position="252"/>
        <end position="271"/>
    </location>
</feature>
<comment type="caution">
    <text evidence="3">The sequence shown here is derived from an EMBL/GenBank/DDBJ whole genome shotgun (WGS) entry which is preliminary data.</text>
</comment>
<dbReference type="Pfam" id="PF02517">
    <property type="entry name" value="Rce1-like"/>
    <property type="match status" value="1"/>
</dbReference>
<dbReference type="InterPro" id="IPR042150">
    <property type="entry name" value="MmRce1-like"/>
</dbReference>
<name>A0ABV6U7I1_9ACTN</name>
<evidence type="ECO:0000313" key="4">
    <source>
        <dbReference type="Proteomes" id="UP001589870"/>
    </source>
</evidence>
<organism evidence="3 4">
    <name type="scientific">Sphaerimonospora cavernae</name>
    <dbReference type="NCBI Taxonomy" id="1740611"/>
    <lineage>
        <taxon>Bacteria</taxon>
        <taxon>Bacillati</taxon>
        <taxon>Actinomycetota</taxon>
        <taxon>Actinomycetes</taxon>
        <taxon>Streptosporangiales</taxon>
        <taxon>Streptosporangiaceae</taxon>
        <taxon>Sphaerimonospora</taxon>
    </lineage>
</organism>
<feature type="transmembrane region" description="Helical" evidence="1">
    <location>
        <begin position="227"/>
        <end position="246"/>
    </location>
</feature>
<feature type="transmembrane region" description="Helical" evidence="1">
    <location>
        <begin position="172"/>
        <end position="190"/>
    </location>
</feature>
<evidence type="ECO:0000259" key="2">
    <source>
        <dbReference type="Pfam" id="PF02517"/>
    </source>
</evidence>
<dbReference type="Proteomes" id="UP001589870">
    <property type="component" value="Unassembled WGS sequence"/>
</dbReference>
<proteinExistence type="predicted"/>
<keyword evidence="1" id="KW-0812">Transmembrane</keyword>
<dbReference type="EC" id="3.4.-.-" evidence="3"/>
<protein>
    <submittedName>
        <fullName evidence="3">CPBP family intramembrane glutamic endopeptidase</fullName>
        <ecNumber evidence="3">3.4.-.-</ecNumber>
    </submittedName>
</protein>
<feature type="transmembrane region" description="Helical" evidence="1">
    <location>
        <begin position="29"/>
        <end position="51"/>
    </location>
</feature>
<feature type="transmembrane region" description="Helical" evidence="1">
    <location>
        <begin position="102"/>
        <end position="123"/>
    </location>
</feature>
<dbReference type="PANTHER" id="PTHR35797:SF1">
    <property type="entry name" value="PROTEASE"/>
    <property type="match status" value="1"/>
</dbReference>
<evidence type="ECO:0000256" key="1">
    <source>
        <dbReference type="SAM" id="Phobius"/>
    </source>
</evidence>
<dbReference type="GO" id="GO:0016787">
    <property type="term" value="F:hydrolase activity"/>
    <property type="evidence" value="ECO:0007669"/>
    <property type="project" value="UniProtKB-KW"/>
</dbReference>
<keyword evidence="3" id="KW-0378">Hydrolase</keyword>
<accession>A0ABV6U7I1</accession>
<reference evidence="3 4" key="1">
    <citation type="submission" date="2024-09" db="EMBL/GenBank/DDBJ databases">
        <authorList>
            <person name="Sun Q."/>
            <person name="Mori K."/>
        </authorList>
    </citation>
    <scope>NUCLEOTIDE SEQUENCE [LARGE SCALE GENOMIC DNA]</scope>
    <source>
        <strain evidence="3 4">TBRC 1851</strain>
    </source>
</reference>
<keyword evidence="1" id="KW-1133">Transmembrane helix</keyword>